<dbReference type="InterPro" id="IPR050114">
    <property type="entry name" value="UPF0173_UPF0282_UlaG_hydrolase"/>
</dbReference>
<dbReference type="AlphaFoldDB" id="A0A1G2PUB2"/>
<dbReference type="PANTHER" id="PTHR43546">
    <property type="entry name" value="UPF0173 METAL-DEPENDENT HYDROLASE MJ1163-RELATED"/>
    <property type="match status" value="1"/>
</dbReference>
<accession>A0A1G2PUB2</accession>
<dbReference type="Proteomes" id="UP000176951">
    <property type="component" value="Unassembled WGS sequence"/>
</dbReference>
<gene>
    <name evidence="2" type="ORF">A3A97_01870</name>
</gene>
<feature type="domain" description="Metallo-beta-lactamase" evidence="1">
    <location>
        <begin position="26"/>
        <end position="181"/>
    </location>
</feature>
<protein>
    <recommendedName>
        <fullName evidence="1">Metallo-beta-lactamase domain-containing protein</fullName>
    </recommendedName>
</protein>
<evidence type="ECO:0000313" key="3">
    <source>
        <dbReference type="Proteomes" id="UP000176951"/>
    </source>
</evidence>
<sequence>MLNNVTWFKQSAFLFNAETKRKIYIDPWDVPNTYPIADLIFITHAHFDHFDIGTIKQLSSDHTLIICPKDVAEELDANFKVISVKPGDRINPENIVKVEVVPAYNIDKPFHPKENNWVGYIFEINGKRYYHAGDTDRIPEMSDIRCDIAMLPIGGIYTMNIEEAVTAASDIGPQIAVPMHYGFEVGKHDDGEKFKKLSKIPVELLQPIRPFEK</sequence>
<evidence type="ECO:0000313" key="2">
    <source>
        <dbReference type="EMBL" id="OHA51924.1"/>
    </source>
</evidence>
<dbReference type="InterPro" id="IPR001279">
    <property type="entry name" value="Metallo-B-lactamas"/>
</dbReference>
<evidence type="ECO:0000259" key="1">
    <source>
        <dbReference type="Pfam" id="PF12706"/>
    </source>
</evidence>
<dbReference type="SUPFAM" id="SSF56281">
    <property type="entry name" value="Metallo-hydrolase/oxidoreductase"/>
    <property type="match status" value="1"/>
</dbReference>
<dbReference type="Pfam" id="PF12706">
    <property type="entry name" value="Lactamase_B_2"/>
    <property type="match status" value="1"/>
</dbReference>
<dbReference type="EMBL" id="MHSW01000016">
    <property type="protein sequence ID" value="OHA51924.1"/>
    <property type="molecule type" value="Genomic_DNA"/>
</dbReference>
<name>A0A1G2PUB2_9BACT</name>
<dbReference type="Gene3D" id="3.60.15.10">
    <property type="entry name" value="Ribonuclease Z/Hydroxyacylglutathione hydrolase-like"/>
    <property type="match status" value="1"/>
</dbReference>
<dbReference type="InterPro" id="IPR036866">
    <property type="entry name" value="RibonucZ/Hydroxyglut_hydro"/>
</dbReference>
<reference evidence="2 3" key="1">
    <citation type="journal article" date="2016" name="Nat. Commun.">
        <title>Thousands of microbial genomes shed light on interconnected biogeochemical processes in an aquifer system.</title>
        <authorList>
            <person name="Anantharaman K."/>
            <person name="Brown C.T."/>
            <person name="Hug L.A."/>
            <person name="Sharon I."/>
            <person name="Castelle C.J."/>
            <person name="Probst A.J."/>
            <person name="Thomas B.C."/>
            <person name="Singh A."/>
            <person name="Wilkins M.J."/>
            <person name="Karaoz U."/>
            <person name="Brodie E.L."/>
            <person name="Williams K.H."/>
            <person name="Hubbard S.S."/>
            <person name="Banfield J.F."/>
        </authorList>
    </citation>
    <scope>NUCLEOTIDE SEQUENCE [LARGE SCALE GENOMIC DNA]</scope>
</reference>
<proteinExistence type="predicted"/>
<organism evidence="2 3">
    <name type="scientific">Candidatus Terrybacteria bacterium RIFCSPLOWO2_01_FULL_40_23</name>
    <dbReference type="NCBI Taxonomy" id="1802366"/>
    <lineage>
        <taxon>Bacteria</taxon>
        <taxon>Candidatus Terryibacteriota</taxon>
    </lineage>
</organism>
<dbReference type="PANTHER" id="PTHR43546:SF8">
    <property type="entry name" value="METALLO-BETA-LACTAMASE DOMAIN-CONTAINING PROTEIN"/>
    <property type="match status" value="1"/>
</dbReference>
<comment type="caution">
    <text evidence="2">The sequence shown here is derived from an EMBL/GenBank/DDBJ whole genome shotgun (WGS) entry which is preliminary data.</text>
</comment>